<feature type="transmembrane region" description="Helical" evidence="2">
    <location>
        <begin position="84"/>
        <end position="110"/>
    </location>
</feature>
<sequence>MSAVSGIVFAGLFVASLVLVRQAPGIAAPDRVYAAFYTVGKGNVLVTAGLYIVPFAGIAYLWHMSATRSLIESLPGSSSEVPRWLQLASGVVFVCMLFAGTAAVGAVALLTVFSSTPLPSPEVARTLTGAGYGMVFVFGVRAAGMYMITTTTLTRRRGLVPRWVAVVGYLGATFLLLSTTFHPATLLVFPGWVLLLSIVLLLAAARPRPAAVPAPASPTPAAPPTDRRPEDLP</sequence>
<feature type="transmembrane region" description="Helical" evidence="2">
    <location>
        <begin position="43"/>
        <end position="63"/>
    </location>
</feature>
<dbReference type="EMBL" id="CP077062">
    <property type="protein sequence ID" value="QWZ08697.1"/>
    <property type="molecule type" value="Genomic_DNA"/>
</dbReference>
<keyword evidence="2" id="KW-0812">Transmembrane</keyword>
<dbReference type="KEGG" id="nps:KRR39_02225"/>
<dbReference type="RefSeq" id="WP_216940377.1">
    <property type="nucleotide sequence ID" value="NZ_CP077062.1"/>
</dbReference>
<keyword evidence="2" id="KW-0472">Membrane</keyword>
<organism evidence="3 4">
    <name type="scientific">Nocardioides panacis</name>
    <dbReference type="NCBI Taxonomy" id="2849501"/>
    <lineage>
        <taxon>Bacteria</taxon>
        <taxon>Bacillati</taxon>
        <taxon>Actinomycetota</taxon>
        <taxon>Actinomycetes</taxon>
        <taxon>Propionibacteriales</taxon>
        <taxon>Nocardioidaceae</taxon>
        <taxon>Nocardioides</taxon>
    </lineage>
</organism>
<evidence type="ECO:0000256" key="2">
    <source>
        <dbReference type="SAM" id="Phobius"/>
    </source>
</evidence>
<feature type="region of interest" description="Disordered" evidence="1">
    <location>
        <begin position="210"/>
        <end position="233"/>
    </location>
</feature>
<dbReference type="Proteomes" id="UP000683575">
    <property type="component" value="Chromosome"/>
</dbReference>
<keyword evidence="2" id="KW-1133">Transmembrane helix</keyword>
<feature type="compositionally biased region" description="Pro residues" evidence="1">
    <location>
        <begin position="210"/>
        <end position="223"/>
    </location>
</feature>
<evidence type="ECO:0008006" key="5">
    <source>
        <dbReference type="Google" id="ProtNLM"/>
    </source>
</evidence>
<proteinExistence type="predicted"/>
<protein>
    <recommendedName>
        <fullName evidence="5">DUF4386 family protein</fullName>
    </recommendedName>
</protein>
<gene>
    <name evidence="3" type="ORF">KRR39_02225</name>
</gene>
<feature type="transmembrane region" description="Helical" evidence="2">
    <location>
        <begin position="187"/>
        <end position="205"/>
    </location>
</feature>
<keyword evidence="4" id="KW-1185">Reference proteome</keyword>
<evidence type="ECO:0000313" key="3">
    <source>
        <dbReference type="EMBL" id="QWZ08697.1"/>
    </source>
</evidence>
<accession>A0A975SZK8</accession>
<feature type="transmembrane region" description="Helical" evidence="2">
    <location>
        <begin position="130"/>
        <end position="148"/>
    </location>
</feature>
<reference evidence="3" key="1">
    <citation type="submission" date="2021-06" db="EMBL/GenBank/DDBJ databases">
        <title>Complete genome sequence of Nocardioides sp. G188.</title>
        <authorList>
            <person name="Im W.-T."/>
        </authorList>
    </citation>
    <scope>NUCLEOTIDE SEQUENCE</scope>
    <source>
        <strain evidence="3">G188</strain>
    </source>
</reference>
<feature type="transmembrane region" description="Helical" evidence="2">
    <location>
        <begin position="160"/>
        <end position="181"/>
    </location>
</feature>
<evidence type="ECO:0000256" key="1">
    <source>
        <dbReference type="SAM" id="MobiDB-lite"/>
    </source>
</evidence>
<dbReference type="AlphaFoldDB" id="A0A975SZK8"/>
<evidence type="ECO:0000313" key="4">
    <source>
        <dbReference type="Proteomes" id="UP000683575"/>
    </source>
</evidence>
<name>A0A975SZK8_9ACTN</name>